<comment type="caution">
    <text evidence="3">The sequence shown here is derived from an EMBL/GenBank/DDBJ whole genome shotgun (WGS) entry which is preliminary data.</text>
</comment>
<feature type="transmembrane region" description="Helical" evidence="1">
    <location>
        <begin position="71"/>
        <end position="90"/>
    </location>
</feature>
<name>A0ABR2ZW59_9AGAR</name>
<feature type="transmembrane region" description="Helical" evidence="1">
    <location>
        <begin position="157"/>
        <end position="180"/>
    </location>
</feature>
<evidence type="ECO:0000313" key="3">
    <source>
        <dbReference type="EMBL" id="KAL0065593.1"/>
    </source>
</evidence>
<gene>
    <name evidence="3" type="ORF">AAF712_007371</name>
</gene>
<feature type="transmembrane region" description="Helical" evidence="1">
    <location>
        <begin position="33"/>
        <end position="51"/>
    </location>
</feature>
<dbReference type="InterPro" id="IPR036047">
    <property type="entry name" value="F-box-like_dom_sf"/>
</dbReference>
<feature type="transmembrane region" description="Helical" evidence="1">
    <location>
        <begin position="276"/>
        <end position="293"/>
    </location>
</feature>
<dbReference type="EMBL" id="JBBXMP010000045">
    <property type="protein sequence ID" value="KAL0065593.1"/>
    <property type="molecule type" value="Genomic_DNA"/>
</dbReference>
<dbReference type="Pfam" id="PF00646">
    <property type="entry name" value="F-box"/>
    <property type="match status" value="1"/>
</dbReference>
<sequence>MTTSRRSVPAAFEPFLSTHGIIIEPATTLSITFLAYGIYLTLFITSLFILAQRRRNRSSPSSSQYSPKAHLTQIILLFVVTTIADGIYVVETARDMLVSFDVFKNASYSDYREKIRGGGSRVVLQIVFIVSVVILNAIVDLILISRCYSIWGNSERVAIPLIIVSGLINLAGIVAVPFFGLDSSSWPYSSRWNEQVATPLIMTFFLANLIFNLVLTILTAGRIWWIGREVESLLGRAVHEKYSTVIAILLESGIIYPLAQLLNVVFVSAFQPNYKMPFNALPIVVTAALRLTLTTSNLVMGFPLPPELLHPILKYVSFPFDLNSIQSCSLVSKTWCHATRPYQFRIMRFTTSHEDCKEQIRRFRSSPYLLPHITHIILEQQLSIKRPWELDDAKELGKLLSQVQNLSIKNWSSRSTSRADWIATINGIATFLGHIGTETSNLNMISIRTMDCAAPQELFQILSKASGRPRELRLDLVGNFDENVQLIASQDDDCLSLMPVQLGWPLRSLTLNTTELRRDVFRWLLSKAVDLSRLEQLTLVRYFAGVADDIPVAPDILRAMGSSLRELKLACRFEIPPMTHFHEVLGELTVLEKLVIGSDYYGERSLGIRRGLSLCTEMIRPLRRHESLQEIVIGVDIRLGTSEDIGRLVTVPIDSSPDLEVLDARLANPSHFPKFNRFHFVAEMMWSALGRSNNPWNSTTPLCDNVRTHLREALPQLNAKGGLVVDAEEMTSYVGWRERIPESQKYPYTSFSFDDDVRRADHPFARKFLRIA</sequence>
<accession>A0ABR2ZW59</accession>
<organism evidence="3 4">
    <name type="scientific">Marasmius tenuissimus</name>
    <dbReference type="NCBI Taxonomy" id="585030"/>
    <lineage>
        <taxon>Eukaryota</taxon>
        <taxon>Fungi</taxon>
        <taxon>Dikarya</taxon>
        <taxon>Basidiomycota</taxon>
        <taxon>Agaricomycotina</taxon>
        <taxon>Agaricomycetes</taxon>
        <taxon>Agaricomycetidae</taxon>
        <taxon>Agaricales</taxon>
        <taxon>Marasmiineae</taxon>
        <taxon>Marasmiaceae</taxon>
        <taxon>Marasmius</taxon>
    </lineage>
</organism>
<feature type="domain" description="F-box" evidence="2">
    <location>
        <begin position="304"/>
        <end position="339"/>
    </location>
</feature>
<keyword evidence="1" id="KW-1133">Transmembrane helix</keyword>
<evidence type="ECO:0000256" key="1">
    <source>
        <dbReference type="SAM" id="Phobius"/>
    </source>
</evidence>
<protein>
    <recommendedName>
        <fullName evidence="2">F-box domain-containing protein</fullName>
    </recommendedName>
</protein>
<feature type="transmembrane region" description="Helical" evidence="1">
    <location>
        <begin position="122"/>
        <end position="145"/>
    </location>
</feature>
<dbReference type="InterPro" id="IPR001810">
    <property type="entry name" value="F-box_dom"/>
</dbReference>
<keyword evidence="4" id="KW-1185">Reference proteome</keyword>
<feature type="transmembrane region" description="Helical" evidence="1">
    <location>
        <begin position="245"/>
        <end position="270"/>
    </location>
</feature>
<dbReference type="Proteomes" id="UP001437256">
    <property type="component" value="Unassembled WGS sequence"/>
</dbReference>
<keyword evidence="1" id="KW-0472">Membrane</keyword>
<proteinExistence type="predicted"/>
<feature type="transmembrane region" description="Helical" evidence="1">
    <location>
        <begin position="200"/>
        <end position="225"/>
    </location>
</feature>
<evidence type="ECO:0000259" key="2">
    <source>
        <dbReference type="Pfam" id="PF00646"/>
    </source>
</evidence>
<dbReference type="SUPFAM" id="SSF81383">
    <property type="entry name" value="F-box domain"/>
    <property type="match status" value="1"/>
</dbReference>
<evidence type="ECO:0000313" key="4">
    <source>
        <dbReference type="Proteomes" id="UP001437256"/>
    </source>
</evidence>
<keyword evidence="1" id="KW-0812">Transmembrane</keyword>
<reference evidence="3 4" key="1">
    <citation type="submission" date="2024-05" db="EMBL/GenBank/DDBJ databases">
        <title>A draft genome resource for the thread blight pathogen Marasmius tenuissimus strain MS-2.</title>
        <authorList>
            <person name="Yulfo-Soto G.E."/>
            <person name="Baruah I.K."/>
            <person name="Amoako-Attah I."/>
            <person name="Bukari Y."/>
            <person name="Meinhardt L.W."/>
            <person name="Bailey B.A."/>
            <person name="Cohen S.P."/>
        </authorList>
    </citation>
    <scope>NUCLEOTIDE SEQUENCE [LARGE SCALE GENOMIC DNA]</scope>
    <source>
        <strain evidence="3 4">MS-2</strain>
    </source>
</reference>